<feature type="domain" description="C2H2-type" evidence="13">
    <location>
        <begin position="61"/>
        <end position="88"/>
    </location>
</feature>
<keyword evidence="3" id="KW-0479">Metal-binding</keyword>
<keyword evidence="8" id="KW-0238">DNA-binding</keyword>
<accession>A0A834IS48</accession>
<dbReference type="GO" id="GO:0030674">
    <property type="term" value="F:protein-macromolecule adaptor activity"/>
    <property type="evidence" value="ECO:0007669"/>
    <property type="project" value="UniProtKB-ARBA"/>
</dbReference>
<dbReference type="PROSITE" id="PS00028">
    <property type="entry name" value="ZINC_FINGER_C2H2_1"/>
    <property type="match status" value="8"/>
</dbReference>
<evidence type="ECO:0000256" key="11">
    <source>
        <dbReference type="PROSITE-ProRule" id="PRU00042"/>
    </source>
</evidence>
<evidence type="ECO:0000256" key="1">
    <source>
        <dbReference type="ARBA" id="ARBA00003767"/>
    </source>
</evidence>
<evidence type="ECO:0000256" key="10">
    <source>
        <dbReference type="ARBA" id="ARBA00023242"/>
    </source>
</evidence>
<evidence type="ECO:0000256" key="6">
    <source>
        <dbReference type="ARBA" id="ARBA00022833"/>
    </source>
</evidence>
<dbReference type="GO" id="GO:0003677">
    <property type="term" value="F:DNA binding"/>
    <property type="evidence" value="ECO:0007669"/>
    <property type="project" value="UniProtKB-KW"/>
</dbReference>
<dbReference type="EMBL" id="JAACXV010000039">
    <property type="protein sequence ID" value="KAF7286037.1"/>
    <property type="molecule type" value="Genomic_DNA"/>
</dbReference>
<feature type="domain" description="C2H2-type" evidence="13">
    <location>
        <begin position="366"/>
        <end position="386"/>
    </location>
</feature>
<dbReference type="Proteomes" id="UP000625711">
    <property type="component" value="Unassembled WGS sequence"/>
</dbReference>
<dbReference type="PROSITE" id="PS50157">
    <property type="entry name" value="ZINC_FINGER_C2H2_2"/>
    <property type="match status" value="7"/>
</dbReference>
<keyword evidence="7" id="KW-0805">Transcription regulation</keyword>
<keyword evidence="9" id="KW-0804">Transcription</keyword>
<evidence type="ECO:0000256" key="2">
    <source>
        <dbReference type="ARBA" id="ARBA00004123"/>
    </source>
</evidence>
<protein>
    <recommendedName>
        <fullName evidence="13">C2H2-type domain-containing protein</fullName>
    </recommendedName>
</protein>
<feature type="domain" description="C2H2-type" evidence="13">
    <location>
        <begin position="282"/>
        <end position="309"/>
    </location>
</feature>
<feature type="domain" description="C2H2-type" evidence="13">
    <location>
        <begin position="103"/>
        <end position="130"/>
    </location>
</feature>
<dbReference type="PANTHER" id="PTHR24379:SF127">
    <property type="entry name" value="BLOODY FINGERS-RELATED"/>
    <property type="match status" value="1"/>
</dbReference>
<dbReference type="InterPro" id="IPR013087">
    <property type="entry name" value="Znf_C2H2_type"/>
</dbReference>
<feature type="compositionally biased region" description="Basic and acidic residues" evidence="12">
    <location>
        <begin position="39"/>
        <end position="54"/>
    </location>
</feature>
<dbReference type="InterPro" id="IPR036236">
    <property type="entry name" value="Znf_C2H2_sf"/>
</dbReference>
<evidence type="ECO:0000256" key="12">
    <source>
        <dbReference type="SAM" id="MobiDB-lite"/>
    </source>
</evidence>
<keyword evidence="6" id="KW-0862">Zinc</keyword>
<evidence type="ECO:0000256" key="7">
    <source>
        <dbReference type="ARBA" id="ARBA00023015"/>
    </source>
</evidence>
<comment type="caution">
    <text evidence="14">The sequence shown here is derived from an EMBL/GenBank/DDBJ whole genome shotgun (WGS) entry which is preliminary data.</text>
</comment>
<evidence type="ECO:0000256" key="4">
    <source>
        <dbReference type="ARBA" id="ARBA00022737"/>
    </source>
</evidence>
<reference evidence="14" key="1">
    <citation type="submission" date="2020-08" db="EMBL/GenBank/DDBJ databases">
        <title>Genome sequencing and assembly of the red palm weevil Rhynchophorus ferrugineus.</title>
        <authorList>
            <person name="Dias G.B."/>
            <person name="Bergman C.M."/>
            <person name="Manee M."/>
        </authorList>
    </citation>
    <scope>NUCLEOTIDE SEQUENCE</scope>
    <source>
        <strain evidence="14">AA-2017</strain>
        <tissue evidence="14">Whole larva</tissue>
    </source>
</reference>
<sequence>MVPKQGKKVSRLRNESKNGPRYYHQFFWTKPNHRPRKRTNSDKPAEPTENERTRRPYRVPRKCKKCDKIFMTIKALKDHQKIHSSLEIMEEHVYKYDESLDIYVCQTCSAEFQDLSEIEKHLKIHLEQSHACSKCPVKFKTLRDLFCHMEQHAEKDRIMCPLCAFKTNGKKNLLAHLHSSHLQTNVCHHCGKVFNNRPNLTKHLTQHDENKKKTCIVCSSEFFGEKALQRHQINMHKPDIKADPSLLWCDICRVEFKTLNLLKYHIEKAHTKKPTKNVEKKSLCDICGQSFKDTDNLKKHKISHTENRPFMCFQCGKAFKHKYVLTYHQRIHTGERPYSCGYCGKSFRQWTPYKVHLRGHTGEKPYVCKICSKGFTTNQGLKLHVKNCFDSTYNNMVLVEAT</sequence>
<evidence type="ECO:0000256" key="3">
    <source>
        <dbReference type="ARBA" id="ARBA00022723"/>
    </source>
</evidence>
<evidence type="ECO:0000256" key="8">
    <source>
        <dbReference type="ARBA" id="ARBA00023125"/>
    </source>
</evidence>
<dbReference type="FunFam" id="3.30.160.60:FF:000688">
    <property type="entry name" value="zinc finger protein 197 isoform X1"/>
    <property type="match status" value="1"/>
</dbReference>
<evidence type="ECO:0000256" key="5">
    <source>
        <dbReference type="ARBA" id="ARBA00022771"/>
    </source>
</evidence>
<keyword evidence="4" id="KW-0677">Repeat</keyword>
<dbReference type="FunFam" id="3.30.160.60:FF:000478">
    <property type="entry name" value="Zinc finger protein 133"/>
    <property type="match status" value="1"/>
</dbReference>
<dbReference type="SMART" id="SM00355">
    <property type="entry name" value="ZnF_C2H2"/>
    <property type="match status" value="11"/>
</dbReference>
<feature type="domain" description="C2H2-type" evidence="13">
    <location>
        <begin position="185"/>
        <end position="212"/>
    </location>
</feature>
<keyword evidence="15" id="KW-1185">Reference proteome</keyword>
<dbReference type="AlphaFoldDB" id="A0A834IS48"/>
<dbReference type="FunFam" id="3.30.160.60:FF:000097">
    <property type="entry name" value="Zinc finger protein"/>
    <property type="match status" value="1"/>
</dbReference>
<organism evidence="14 15">
    <name type="scientific">Rhynchophorus ferrugineus</name>
    <name type="common">Red palm weevil</name>
    <name type="synonym">Curculio ferrugineus</name>
    <dbReference type="NCBI Taxonomy" id="354439"/>
    <lineage>
        <taxon>Eukaryota</taxon>
        <taxon>Metazoa</taxon>
        <taxon>Ecdysozoa</taxon>
        <taxon>Arthropoda</taxon>
        <taxon>Hexapoda</taxon>
        <taxon>Insecta</taxon>
        <taxon>Pterygota</taxon>
        <taxon>Neoptera</taxon>
        <taxon>Endopterygota</taxon>
        <taxon>Coleoptera</taxon>
        <taxon>Polyphaga</taxon>
        <taxon>Cucujiformia</taxon>
        <taxon>Curculionidae</taxon>
        <taxon>Dryophthorinae</taxon>
        <taxon>Rhynchophorus</taxon>
    </lineage>
</organism>
<feature type="compositionally biased region" description="Basic residues" evidence="12">
    <location>
        <begin position="1"/>
        <end position="11"/>
    </location>
</feature>
<evidence type="ECO:0000259" key="13">
    <source>
        <dbReference type="PROSITE" id="PS50157"/>
    </source>
</evidence>
<dbReference type="Pfam" id="PF00096">
    <property type="entry name" value="zf-C2H2"/>
    <property type="match status" value="6"/>
</dbReference>
<feature type="region of interest" description="Disordered" evidence="12">
    <location>
        <begin position="1"/>
        <end position="56"/>
    </location>
</feature>
<comment type="subcellular location">
    <subcellularLocation>
        <location evidence="2">Nucleus</location>
    </subcellularLocation>
</comment>
<feature type="domain" description="C2H2-type" evidence="13">
    <location>
        <begin position="338"/>
        <end position="365"/>
    </location>
</feature>
<evidence type="ECO:0000256" key="9">
    <source>
        <dbReference type="ARBA" id="ARBA00023163"/>
    </source>
</evidence>
<dbReference type="GO" id="GO:0008270">
    <property type="term" value="F:zinc ion binding"/>
    <property type="evidence" value="ECO:0007669"/>
    <property type="project" value="UniProtKB-KW"/>
</dbReference>
<keyword evidence="10" id="KW-0539">Nucleus</keyword>
<gene>
    <name evidence="14" type="ORF">GWI33_008340</name>
</gene>
<dbReference type="GO" id="GO:0005634">
    <property type="term" value="C:nucleus"/>
    <property type="evidence" value="ECO:0007669"/>
    <property type="project" value="UniProtKB-SubCell"/>
</dbReference>
<proteinExistence type="predicted"/>
<dbReference type="Gene3D" id="3.30.160.60">
    <property type="entry name" value="Classic Zinc Finger"/>
    <property type="match status" value="7"/>
</dbReference>
<feature type="domain" description="C2H2-type" evidence="13">
    <location>
        <begin position="310"/>
        <end position="337"/>
    </location>
</feature>
<keyword evidence="5 11" id="KW-0863">Zinc-finger</keyword>
<evidence type="ECO:0000313" key="15">
    <source>
        <dbReference type="Proteomes" id="UP000625711"/>
    </source>
</evidence>
<name>A0A834IS48_RHYFE</name>
<dbReference type="Pfam" id="PF13912">
    <property type="entry name" value="zf-C2H2_6"/>
    <property type="match status" value="1"/>
</dbReference>
<comment type="function">
    <text evidence="1">May be involved in transcriptional regulation.</text>
</comment>
<dbReference type="PANTHER" id="PTHR24379">
    <property type="entry name" value="KRAB AND ZINC FINGER DOMAIN-CONTAINING"/>
    <property type="match status" value="1"/>
</dbReference>
<evidence type="ECO:0000313" key="14">
    <source>
        <dbReference type="EMBL" id="KAF7286037.1"/>
    </source>
</evidence>
<dbReference type="OrthoDB" id="8922241at2759"/>
<dbReference type="SUPFAM" id="SSF57667">
    <property type="entry name" value="beta-beta-alpha zinc fingers"/>
    <property type="match status" value="6"/>
</dbReference>